<dbReference type="PROSITE" id="PS00077">
    <property type="entry name" value="COX1_CUB"/>
    <property type="match status" value="1"/>
</dbReference>
<evidence type="ECO:0000313" key="9">
    <source>
        <dbReference type="EMBL" id="KAB7514909.1"/>
    </source>
</evidence>
<keyword evidence="2 5" id="KW-0812">Transmembrane</keyword>
<keyword evidence="5" id="KW-0479">Metal-binding</keyword>
<evidence type="ECO:0000259" key="8">
    <source>
        <dbReference type="PROSITE" id="PS50855"/>
    </source>
</evidence>
<keyword evidence="5" id="KW-0349">Heme</keyword>
<dbReference type="Pfam" id="PF00115">
    <property type="entry name" value="COX1"/>
    <property type="match status" value="1"/>
</dbReference>
<gene>
    <name evidence="9" type="ORF">DM867_07330</name>
</gene>
<dbReference type="EMBL" id="QKKZ01000002">
    <property type="protein sequence ID" value="KAB7514909.1"/>
    <property type="molecule type" value="Genomic_DNA"/>
</dbReference>
<comment type="similarity">
    <text evidence="5">Belongs to the heme-copper respiratory oxidase family.</text>
</comment>
<dbReference type="SUPFAM" id="SSF81442">
    <property type="entry name" value="Cytochrome c oxidase subunit I-like"/>
    <property type="match status" value="1"/>
</dbReference>
<feature type="transmembrane region" description="Helical" evidence="7">
    <location>
        <begin position="470"/>
        <end position="494"/>
    </location>
</feature>
<proteinExistence type="inferred from homology"/>
<dbReference type="Proteomes" id="UP000326865">
    <property type="component" value="Unassembled WGS sequence"/>
</dbReference>
<evidence type="ECO:0000256" key="1">
    <source>
        <dbReference type="ARBA" id="ARBA00004141"/>
    </source>
</evidence>
<comment type="caution">
    <text evidence="9">The sequence shown here is derived from an EMBL/GenBank/DDBJ whole genome shotgun (WGS) entry which is preliminary data.</text>
</comment>
<dbReference type="Gene3D" id="1.20.210.10">
    <property type="entry name" value="Cytochrome c oxidase-like, subunit I domain"/>
    <property type="match status" value="1"/>
</dbReference>
<evidence type="ECO:0000256" key="3">
    <source>
        <dbReference type="ARBA" id="ARBA00022989"/>
    </source>
</evidence>
<feature type="domain" description="Cytochrome oxidase subunit I profile" evidence="8">
    <location>
        <begin position="58"/>
        <end position="568"/>
    </location>
</feature>
<dbReference type="PANTHER" id="PTHR10422:SF18">
    <property type="entry name" value="CYTOCHROME C OXIDASE SUBUNIT 1"/>
    <property type="match status" value="1"/>
</dbReference>
<dbReference type="InterPro" id="IPR023616">
    <property type="entry name" value="Cyt_c_oxase-like_su1_dom"/>
</dbReference>
<comment type="subcellular location">
    <subcellularLocation>
        <location evidence="1">Membrane</location>
        <topology evidence="1">Multi-pass membrane protein</topology>
    </subcellularLocation>
</comment>
<dbReference type="PROSITE" id="PS50855">
    <property type="entry name" value="COX1"/>
    <property type="match status" value="1"/>
</dbReference>
<keyword evidence="5" id="KW-0813">Transport</keyword>
<dbReference type="InterPro" id="IPR023615">
    <property type="entry name" value="Cyt_c_Oxase_su1_BS"/>
</dbReference>
<dbReference type="InterPro" id="IPR000883">
    <property type="entry name" value="Cyt_C_Oxase_1"/>
</dbReference>
<feature type="transmembrane region" description="Helical" evidence="7">
    <location>
        <begin position="243"/>
        <end position="271"/>
    </location>
</feature>
<evidence type="ECO:0000256" key="5">
    <source>
        <dbReference type="RuleBase" id="RU000370"/>
    </source>
</evidence>
<reference evidence="9 10" key="1">
    <citation type="submission" date="2019-10" db="EMBL/GenBank/DDBJ databases">
        <title>Unraveling microbial dark matter from salterns through culturing: the case of the genus Halosegnis.</title>
        <authorList>
            <person name="Duran-Viseras A."/>
            <person name="Andrei A.-S."/>
            <person name="Vera-Gargallo B."/>
            <person name="Ghai R."/>
            <person name="Sanchez-Porro C."/>
            <person name="Ventosa A."/>
        </authorList>
    </citation>
    <scope>NUCLEOTIDE SEQUENCE [LARGE SCALE GENOMIC DNA]</scope>
    <source>
        <strain evidence="9 10">F18-79</strain>
    </source>
</reference>
<keyword evidence="4 7" id="KW-0472">Membrane</keyword>
<dbReference type="RefSeq" id="WP_152134037.1">
    <property type="nucleotide sequence ID" value="NZ_QKKZ01000002.1"/>
</dbReference>
<sequence>MAGEQLALTVLMGVFLVGVATLVSRMENLRAYTPLVSGDAGYGDSTATSHKPSGLIRWLTTVDHKDIGILYGIYATIAFVWGGLAVMLMRVELTTPALNVLNVLGGTGTYNGLLTSHGITMLFLFGTPIIAAFSNYFIPLLIGADDMAFPRINGIAFWLLPPAALLIWAGFFLDPLTGGAVGAAETSWTMYTPLSAEQANPGVDLMLLGLHLSGISATMGAINFIVTIFTERSPDVNWANLDIFSWTILTQSALILFAFPLLGSALIMLLLDRNFQTAFFAVDGGSPILWQHLFWFFGHPEVYILVLPPMGLVSWILPKFSGRKLFGYKFVIYSTLAIGVLSFGVWAHHMFSSGIDPRIRASFMAVSLAIAIPSAVKTFNWIATMWNGNIRLTAPMLFCIGFVANFVIGGITGVFLAAIPVNLVLHDTYYVVGHFHWIVMGMIAFAGFGAIYYWFPIVTGKMYQKRLAKMHFWISEIGVAVTFFAMLLLGYLGMPRRYATYEFNGLIAPLAQVTTLHQVATIGAFIIMLGQLIWVWNLTQSYLEGPVVEDEDPWNLKETGQYSREFEWFGEQLDTTDEDTPTLAADGSGEPSDD</sequence>
<dbReference type="AlphaFoldDB" id="A0A5N5U959"/>
<dbReference type="GO" id="GO:0015990">
    <property type="term" value="P:electron transport coupled proton transport"/>
    <property type="evidence" value="ECO:0007669"/>
    <property type="project" value="TreeGrafter"/>
</dbReference>
<protein>
    <submittedName>
        <fullName evidence="9">Cytochrome-c oxidase</fullName>
    </submittedName>
</protein>
<dbReference type="InterPro" id="IPR036927">
    <property type="entry name" value="Cyt_c_oxase-like_su1_sf"/>
</dbReference>
<name>A0A5N5U959_9EURY</name>
<keyword evidence="5" id="KW-0249">Electron transport</keyword>
<dbReference type="GO" id="GO:0009060">
    <property type="term" value="P:aerobic respiration"/>
    <property type="evidence" value="ECO:0007669"/>
    <property type="project" value="InterPro"/>
</dbReference>
<feature type="transmembrane region" description="Helical" evidence="7">
    <location>
        <begin position="119"/>
        <end position="143"/>
    </location>
</feature>
<feature type="transmembrane region" description="Helical" evidence="7">
    <location>
        <begin position="363"/>
        <end position="383"/>
    </location>
</feature>
<feature type="transmembrane region" description="Helical" evidence="7">
    <location>
        <begin position="395"/>
        <end position="423"/>
    </location>
</feature>
<dbReference type="GO" id="GO:0022904">
    <property type="term" value="P:respiratory electron transport chain"/>
    <property type="evidence" value="ECO:0007669"/>
    <property type="project" value="TreeGrafter"/>
</dbReference>
<feature type="transmembrane region" description="Helical" evidence="7">
    <location>
        <begin position="67"/>
        <end position="89"/>
    </location>
</feature>
<evidence type="ECO:0000256" key="6">
    <source>
        <dbReference type="SAM" id="MobiDB-lite"/>
    </source>
</evidence>
<dbReference type="GO" id="GO:0004129">
    <property type="term" value="F:cytochrome-c oxidase activity"/>
    <property type="evidence" value="ECO:0007669"/>
    <property type="project" value="InterPro"/>
</dbReference>
<keyword evidence="5" id="KW-0679">Respiratory chain</keyword>
<feature type="transmembrane region" description="Helical" evidence="7">
    <location>
        <begin position="302"/>
        <end position="318"/>
    </location>
</feature>
<feature type="transmembrane region" description="Helical" evidence="7">
    <location>
        <begin position="155"/>
        <end position="173"/>
    </location>
</feature>
<keyword evidence="3 7" id="KW-1133">Transmembrane helix</keyword>
<dbReference type="PRINTS" id="PR01165">
    <property type="entry name" value="CYCOXIDASEI"/>
</dbReference>
<dbReference type="GO" id="GO:0016020">
    <property type="term" value="C:membrane"/>
    <property type="evidence" value="ECO:0007669"/>
    <property type="project" value="UniProtKB-SubCell"/>
</dbReference>
<keyword evidence="5" id="KW-0408">Iron</keyword>
<dbReference type="PANTHER" id="PTHR10422">
    <property type="entry name" value="CYTOCHROME C OXIDASE SUBUNIT 1"/>
    <property type="match status" value="1"/>
</dbReference>
<feature type="transmembrane region" description="Helical" evidence="7">
    <location>
        <begin position="435"/>
        <end position="458"/>
    </location>
</feature>
<feature type="transmembrane region" description="Helical" evidence="7">
    <location>
        <begin position="514"/>
        <end position="536"/>
    </location>
</feature>
<accession>A0A5N5U959</accession>
<evidence type="ECO:0000313" key="10">
    <source>
        <dbReference type="Proteomes" id="UP000326865"/>
    </source>
</evidence>
<evidence type="ECO:0000256" key="7">
    <source>
        <dbReference type="SAM" id="Phobius"/>
    </source>
</evidence>
<feature type="transmembrane region" description="Helical" evidence="7">
    <location>
        <begin position="330"/>
        <end position="351"/>
    </location>
</feature>
<evidence type="ECO:0000256" key="2">
    <source>
        <dbReference type="ARBA" id="ARBA00022692"/>
    </source>
</evidence>
<organism evidence="9 10">
    <name type="scientific">Halosegnis rubeus</name>
    <dbReference type="NCBI Taxonomy" id="2212850"/>
    <lineage>
        <taxon>Archaea</taxon>
        <taxon>Methanobacteriati</taxon>
        <taxon>Methanobacteriota</taxon>
        <taxon>Stenosarchaea group</taxon>
        <taxon>Halobacteria</taxon>
        <taxon>Halobacteriales</taxon>
        <taxon>Natronomonadaceae</taxon>
        <taxon>Halosegnis</taxon>
    </lineage>
</organism>
<evidence type="ECO:0000256" key="4">
    <source>
        <dbReference type="ARBA" id="ARBA00023136"/>
    </source>
</evidence>
<feature type="region of interest" description="Disordered" evidence="6">
    <location>
        <begin position="573"/>
        <end position="594"/>
    </location>
</feature>
<keyword evidence="10" id="KW-1185">Reference proteome</keyword>
<dbReference type="GO" id="GO:0020037">
    <property type="term" value="F:heme binding"/>
    <property type="evidence" value="ECO:0007669"/>
    <property type="project" value="InterPro"/>
</dbReference>
<feature type="transmembrane region" description="Helical" evidence="7">
    <location>
        <begin position="6"/>
        <end position="23"/>
    </location>
</feature>